<sequence length="303" mass="32339">MNARRGWCVVLACSITVLTPGLVEAKRKPGGTFGQLSDASVKVGAVTARGAWDPESKSGSWSDAQPVSNGPVWEYRETLGCGSTTDPDAATDLSSCSLAISRCGTVGGKPVNQLYVWRRLAGTSQWFFDGTSCGSPNLPNTVSAPPPVPTMGQIVSAFRELPFAKPTVNIQPEGDVTLVNLPTYFEAQWPTSGLRPGQVSKPVQLLSWSVEFKIDPASYNYSFGDGTQSGWTDDPGGPYPDGQVRHTYKDSGQGEVKVDATLTASYRVNGGEWIELDGVADLQDEPVTTITVREAKARLYGNG</sequence>
<evidence type="ECO:0000313" key="2">
    <source>
        <dbReference type="EMBL" id="PRY52475.1"/>
    </source>
</evidence>
<dbReference type="EMBL" id="PVTI01000033">
    <property type="protein sequence ID" value="PRY52475.1"/>
    <property type="molecule type" value="Genomic_DNA"/>
</dbReference>
<dbReference type="PROSITE" id="PS50093">
    <property type="entry name" value="PKD"/>
    <property type="match status" value="1"/>
</dbReference>
<evidence type="ECO:0000313" key="3">
    <source>
        <dbReference type="Proteomes" id="UP000237822"/>
    </source>
</evidence>
<proteinExistence type="predicted"/>
<organism evidence="2 3">
    <name type="scientific">Knoellia remsis</name>
    <dbReference type="NCBI Taxonomy" id="407159"/>
    <lineage>
        <taxon>Bacteria</taxon>
        <taxon>Bacillati</taxon>
        <taxon>Actinomycetota</taxon>
        <taxon>Actinomycetes</taxon>
        <taxon>Micrococcales</taxon>
        <taxon>Intrasporangiaceae</taxon>
        <taxon>Knoellia</taxon>
    </lineage>
</organism>
<reference evidence="2 3" key="1">
    <citation type="submission" date="2018-03" db="EMBL/GenBank/DDBJ databases">
        <title>Genomic Encyclopedia of Archaeal and Bacterial Type Strains, Phase II (KMG-II): from individual species to whole genera.</title>
        <authorList>
            <person name="Goeker M."/>
        </authorList>
    </citation>
    <scope>NUCLEOTIDE SEQUENCE [LARGE SCALE GENOMIC DNA]</scope>
    <source>
        <strain evidence="2 3">ATCC BAA-1496</strain>
    </source>
</reference>
<evidence type="ECO:0000259" key="1">
    <source>
        <dbReference type="PROSITE" id="PS50093"/>
    </source>
</evidence>
<accession>A0A2T0U3I1</accession>
<name>A0A2T0U3I1_9MICO</name>
<gene>
    <name evidence="2" type="ORF">BCF74_1334</name>
</gene>
<dbReference type="AlphaFoldDB" id="A0A2T0U3I1"/>
<keyword evidence="3" id="KW-1185">Reference proteome</keyword>
<protein>
    <recommendedName>
        <fullName evidence="1">PKD domain-containing protein</fullName>
    </recommendedName>
</protein>
<feature type="domain" description="PKD" evidence="1">
    <location>
        <begin position="215"/>
        <end position="261"/>
    </location>
</feature>
<dbReference type="InterPro" id="IPR000601">
    <property type="entry name" value="PKD_dom"/>
</dbReference>
<comment type="caution">
    <text evidence="2">The sequence shown here is derived from an EMBL/GenBank/DDBJ whole genome shotgun (WGS) entry which is preliminary data.</text>
</comment>
<dbReference type="Proteomes" id="UP000237822">
    <property type="component" value="Unassembled WGS sequence"/>
</dbReference>